<evidence type="ECO:0000313" key="1">
    <source>
        <dbReference type="EMBL" id="CTQ41999.1"/>
    </source>
</evidence>
<keyword evidence="2" id="KW-1185">Reference proteome</keyword>
<dbReference type="InterPro" id="IPR007833">
    <property type="entry name" value="Capsule_polysaccharide_synth"/>
</dbReference>
<protein>
    <submittedName>
        <fullName evidence="1">Capsule polysaccharide biosynthesis protein</fullName>
    </submittedName>
</protein>
<dbReference type="EMBL" id="CXST01000001">
    <property type="protein sequence ID" value="CTQ41999.1"/>
    <property type="molecule type" value="Genomic_DNA"/>
</dbReference>
<accession>A0A0M6XZE7</accession>
<sequence length="440" mass="48845">MSGAVEPSVATETRPNVVRRVLFLQGPLSPLYKQTGDCLKALGFDVHRINFCAGDWLHWHGKGCVSFKGQPSDWPAYIEDYLRKHEITDLVLHGDQRLYHRLAVEKAVRLGVYVAVTELGALRPGWMTLERTGLSTLSHFPSEPAAIRRIAETAGPVDLSPRYPSSFWLQTAPDVVYNLTNVFLKPLYPAYLRHTIYSPVAEYLRGAVRLLTEKRRNRAAEHQLAELQEKAVRYYLLPLQLEGDFQLRRHSPFQSFEEVLEVVFRSLAEVADDDVHLVLKSHPLDVGFEDWPGVANQLADRFGLQHRVHFLDGGGLAKPFEQALGVVTLNSTAGLEALQAGVPVKTLVPAHYDIAGLTHQGDLASFWNNPAQPDRDLLLTYVQALAASTQVRGSIHNSEGVAVAAKNIAEKIANRDLNAFGAYVDPPPRLARARALGVPL</sequence>
<dbReference type="OrthoDB" id="9794206at2"/>
<dbReference type="Pfam" id="PF05159">
    <property type="entry name" value="Capsule_synth"/>
    <property type="match status" value="1"/>
</dbReference>
<evidence type="ECO:0000313" key="2">
    <source>
        <dbReference type="Proteomes" id="UP000048926"/>
    </source>
</evidence>
<proteinExistence type="predicted"/>
<dbReference type="STRING" id="187304.B0E33_28000"/>
<dbReference type="AlphaFoldDB" id="A0A0M6XZE7"/>
<organism evidence="1 2">
    <name type="scientific">Roseibium aggregatum</name>
    <dbReference type="NCBI Taxonomy" id="187304"/>
    <lineage>
        <taxon>Bacteria</taxon>
        <taxon>Pseudomonadati</taxon>
        <taxon>Pseudomonadota</taxon>
        <taxon>Alphaproteobacteria</taxon>
        <taxon>Hyphomicrobiales</taxon>
        <taxon>Stappiaceae</taxon>
        <taxon>Roseibium</taxon>
    </lineage>
</organism>
<reference evidence="2" key="1">
    <citation type="submission" date="2015-07" db="EMBL/GenBank/DDBJ databases">
        <authorList>
            <person name="Rodrigo-Torres Lidia"/>
            <person name="Arahal R.David."/>
        </authorList>
    </citation>
    <scope>NUCLEOTIDE SEQUENCE [LARGE SCALE GENOMIC DNA]</scope>
    <source>
        <strain evidence="2">CECT 4801</strain>
    </source>
</reference>
<name>A0A0M6XZE7_9HYPH</name>
<dbReference type="CDD" id="cd16441">
    <property type="entry name" value="beta_Kdo_transferase_KpsS"/>
    <property type="match status" value="1"/>
</dbReference>
<dbReference type="GO" id="GO:0015774">
    <property type="term" value="P:polysaccharide transport"/>
    <property type="evidence" value="ECO:0007669"/>
    <property type="project" value="InterPro"/>
</dbReference>
<dbReference type="GO" id="GO:0000271">
    <property type="term" value="P:polysaccharide biosynthetic process"/>
    <property type="evidence" value="ECO:0007669"/>
    <property type="project" value="InterPro"/>
</dbReference>
<gene>
    <name evidence="1" type="ORF">LAL4801_00419</name>
</gene>
<dbReference type="Proteomes" id="UP000048926">
    <property type="component" value="Unassembled WGS sequence"/>
</dbReference>